<organism evidence="12 13">
    <name type="scientific">Photobacterium lipolyticum</name>
    <dbReference type="NCBI Taxonomy" id="266810"/>
    <lineage>
        <taxon>Bacteria</taxon>
        <taxon>Pseudomonadati</taxon>
        <taxon>Pseudomonadota</taxon>
        <taxon>Gammaproteobacteria</taxon>
        <taxon>Vibrionales</taxon>
        <taxon>Vibrionaceae</taxon>
        <taxon>Photobacterium</taxon>
    </lineage>
</organism>
<feature type="domain" description="Nicotinate/nicotinamide phosphoribosyltransferase" evidence="10">
    <location>
        <begin position="152"/>
        <end position="331"/>
    </location>
</feature>
<comment type="function">
    <text evidence="9">Catalyzes the first step in the biosynthesis of NAD from nicotinic acid, the ATP-dependent synthesis of beta-nicotinate D-ribonucleotide from nicotinate and 5-phospho-D-ribose 1-phosphate.</text>
</comment>
<evidence type="ECO:0000259" key="10">
    <source>
        <dbReference type="Pfam" id="PF04095"/>
    </source>
</evidence>
<dbReference type="InterPro" id="IPR006405">
    <property type="entry name" value="Nic_PRibTrfase_pncB"/>
</dbReference>
<proteinExistence type="inferred from homology"/>
<gene>
    <name evidence="12" type="ORF">C9I89_13315</name>
</gene>
<evidence type="ECO:0000256" key="4">
    <source>
        <dbReference type="ARBA" id="ARBA00022553"/>
    </source>
</evidence>
<evidence type="ECO:0000313" key="12">
    <source>
        <dbReference type="EMBL" id="PSW04305.1"/>
    </source>
</evidence>
<keyword evidence="5 9" id="KW-0436">Ligase</keyword>
<dbReference type="InterPro" id="IPR041525">
    <property type="entry name" value="N/Namide_PRibTrfase"/>
</dbReference>
<accession>A0A2T3MWE2</accession>
<sequence length="447" mass="49927">MAFYDSPQLTDLYQLTMVQSYLDHGMNDKAVFEFFVRKLPSRRNFMVAAGLEPLLNFLTQARFSDEELEYLANSGFFRSNLIDYLSKFRFSGQVDAMPEGTLFFANEPVVRITASLPEAQLIETRLINLLQLPTLVATKAARCRLAAADKLLVDFGLRRAHGAEAGMQASRASYIAGFDGTSNVLAGQQYGIPIFGTMAHAYIQAHDSETDAFRHFADSQPDNLVLLIDTYDTCRGAERVIKLAEQLKAEGKSVKAVRIDSGELGHEAIKVRDRLDRSGHSEIGIFASSSVDEYLLEHLGQQQAPIDGYGIGTSLTTSEDAPFLNCAYKLQEYAGIPRRKRSHGKATWPGCKQVYRHVKDDGQLAFDQLCLETEKPENGQPLLQPVMLEGKRLGAQESFDTLRKRVKQQLLMLTPALANLSQQACLELNISQSLQELTRQTDERFND</sequence>
<dbReference type="NCBIfam" id="NF006696">
    <property type="entry name" value="PRK09243.1-3"/>
    <property type="match status" value="1"/>
</dbReference>
<protein>
    <recommendedName>
        <fullName evidence="3 9">Nicotinate phosphoribosyltransferase</fullName>
        <ecNumber evidence="3 9">6.3.4.21</ecNumber>
    </recommendedName>
</protein>
<comment type="PTM">
    <text evidence="9">Transiently phosphorylated on a His residue during the reaction cycle. Phosphorylation strongly increases the affinity for substrates and increases the rate of nicotinate D-ribonucleotide production. Dephosphorylation regenerates the low-affinity form of the enzyme, leading to product release.</text>
</comment>
<dbReference type="Pfam" id="PF04095">
    <property type="entry name" value="NAPRTase"/>
    <property type="match status" value="1"/>
</dbReference>
<dbReference type="InterPro" id="IPR036068">
    <property type="entry name" value="Nicotinate_pribotase-like_C"/>
</dbReference>
<dbReference type="OrthoDB" id="9771406at2"/>
<dbReference type="UniPathway" id="UPA00253">
    <property type="reaction ID" value="UER00457"/>
</dbReference>
<evidence type="ECO:0000256" key="2">
    <source>
        <dbReference type="ARBA" id="ARBA00010897"/>
    </source>
</evidence>
<feature type="domain" description="Nicotinate phosphoribosyltransferase N-terminal" evidence="11">
    <location>
        <begin position="9"/>
        <end position="130"/>
    </location>
</feature>
<dbReference type="Gene3D" id="3.20.140.10">
    <property type="entry name" value="nicotinate phosphoribosyltransferase"/>
    <property type="match status" value="1"/>
</dbReference>
<dbReference type="PANTHER" id="PTHR11098">
    <property type="entry name" value="NICOTINATE PHOSPHORIBOSYLTRANSFERASE"/>
    <property type="match status" value="1"/>
</dbReference>
<dbReference type="SUPFAM" id="SSF54675">
    <property type="entry name" value="Nicotinate/Quinolinate PRTase N-terminal domain-like"/>
    <property type="match status" value="1"/>
</dbReference>
<dbReference type="GO" id="GO:0047280">
    <property type="term" value="F:nicotinamide phosphoribosyltransferase activity"/>
    <property type="evidence" value="ECO:0007669"/>
    <property type="project" value="UniProtKB-ARBA"/>
</dbReference>
<evidence type="ECO:0000256" key="3">
    <source>
        <dbReference type="ARBA" id="ARBA00013236"/>
    </source>
</evidence>
<keyword evidence="6 9" id="KW-0662">Pyridine nucleotide biosynthesis</keyword>
<dbReference type="NCBIfam" id="NF009131">
    <property type="entry name" value="PRK12484.1"/>
    <property type="match status" value="1"/>
</dbReference>
<dbReference type="GO" id="GO:0004516">
    <property type="term" value="F:nicotinate phosphoribosyltransferase activity"/>
    <property type="evidence" value="ECO:0007669"/>
    <property type="project" value="UniProtKB-UniRule"/>
</dbReference>
<evidence type="ECO:0000256" key="7">
    <source>
        <dbReference type="ARBA" id="ARBA00022679"/>
    </source>
</evidence>
<dbReference type="Pfam" id="PF17767">
    <property type="entry name" value="NAPRTase_N"/>
    <property type="match status" value="1"/>
</dbReference>
<keyword evidence="12" id="KW-0328">Glycosyltransferase</keyword>
<dbReference type="RefSeq" id="WP_107283833.1">
    <property type="nucleotide sequence ID" value="NZ_PYMC01000009.1"/>
</dbReference>
<evidence type="ECO:0000256" key="9">
    <source>
        <dbReference type="RuleBase" id="RU365100"/>
    </source>
</evidence>
<dbReference type="PANTHER" id="PTHR11098:SF1">
    <property type="entry name" value="NICOTINATE PHOSPHORIBOSYLTRANSFERASE"/>
    <property type="match status" value="1"/>
</dbReference>
<dbReference type="Gene3D" id="3.20.20.70">
    <property type="entry name" value="Aldolase class I"/>
    <property type="match status" value="1"/>
</dbReference>
<evidence type="ECO:0000256" key="6">
    <source>
        <dbReference type="ARBA" id="ARBA00022642"/>
    </source>
</evidence>
<keyword evidence="13" id="KW-1185">Reference proteome</keyword>
<evidence type="ECO:0000256" key="1">
    <source>
        <dbReference type="ARBA" id="ARBA00004952"/>
    </source>
</evidence>
<dbReference type="GO" id="GO:0034355">
    <property type="term" value="P:NAD+ biosynthetic process via the salvage pathway"/>
    <property type="evidence" value="ECO:0007669"/>
    <property type="project" value="TreeGrafter"/>
</dbReference>
<dbReference type="InterPro" id="IPR013785">
    <property type="entry name" value="Aldolase_TIM"/>
</dbReference>
<keyword evidence="7 9" id="KW-0808">Transferase</keyword>
<dbReference type="AlphaFoldDB" id="A0A2T3MWE2"/>
<dbReference type="EC" id="6.3.4.21" evidence="3 9"/>
<reference evidence="12 13" key="1">
    <citation type="submission" date="2018-03" db="EMBL/GenBank/DDBJ databases">
        <title>Whole genome sequencing of Histamine producing bacteria.</title>
        <authorList>
            <person name="Butler K."/>
        </authorList>
    </citation>
    <scope>NUCLEOTIDE SEQUENCE [LARGE SCALE GENOMIC DNA]</scope>
    <source>
        <strain evidence="12 13">DSM 16190</strain>
    </source>
</reference>
<evidence type="ECO:0000259" key="11">
    <source>
        <dbReference type="Pfam" id="PF17767"/>
    </source>
</evidence>
<dbReference type="NCBIfam" id="TIGR01513">
    <property type="entry name" value="NAPRTase_put"/>
    <property type="match status" value="1"/>
</dbReference>
<dbReference type="Proteomes" id="UP000240904">
    <property type="component" value="Unassembled WGS sequence"/>
</dbReference>
<comment type="pathway">
    <text evidence="1 9">Cofactor biosynthesis; NAD(+) biosynthesis; nicotinate D-ribonucleotide from nicotinate: step 1/1.</text>
</comment>
<comment type="caution">
    <text evidence="12">The sequence shown here is derived from an EMBL/GenBank/DDBJ whole genome shotgun (WGS) entry which is preliminary data.</text>
</comment>
<comment type="catalytic activity">
    <reaction evidence="8 9">
        <text>5-phospho-alpha-D-ribose 1-diphosphate + nicotinate + ATP + H2O = nicotinate beta-D-ribonucleotide + ADP + phosphate + diphosphate</text>
        <dbReference type="Rhea" id="RHEA:36163"/>
        <dbReference type="ChEBI" id="CHEBI:15377"/>
        <dbReference type="ChEBI" id="CHEBI:30616"/>
        <dbReference type="ChEBI" id="CHEBI:32544"/>
        <dbReference type="ChEBI" id="CHEBI:33019"/>
        <dbReference type="ChEBI" id="CHEBI:43474"/>
        <dbReference type="ChEBI" id="CHEBI:57502"/>
        <dbReference type="ChEBI" id="CHEBI:58017"/>
        <dbReference type="ChEBI" id="CHEBI:456216"/>
        <dbReference type="EC" id="6.3.4.21"/>
    </reaction>
</comment>
<evidence type="ECO:0000313" key="13">
    <source>
        <dbReference type="Proteomes" id="UP000240904"/>
    </source>
</evidence>
<dbReference type="EMBL" id="PYMC01000009">
    <property type="protein sequence ID" value="PSW04305.1"/>
    <property type="molecule type" value="Genomic_DNA"/>
</dbReference>
<dbReference type="GO" id="GO:0005829">
    <property type="term" value="C:cytosol"/>
    <property type="evidence" value="ECO:0007669"/>
    <property type="project" value="TreeGrafter"/>
</dbReference>
<dbReference type="SUPFAM" id="SSF51690">
    <property type="entry name" value="Nicotinate/Quinolinate PRTase C-terminal domain-like"/>
    <property type="match status" value="1"/>
</dbReference>
<dbReference type="FunFam" id="3.20.20.70:FF:000076">
    <property type="entry name" value="Nicotinate phosphoribosyltransferase"/>
    <property type="match status" value="1"/>
</dbReference>
<comment type="similarity">
    <text evidence="2 9">Belongs to the NAPRTase family.</text>
</comment>
<dbReference type="PIRSF" id="PIRSF000484">
    <property type="entry name" value="NAPRT"/>
    <property type="match status" value="1"/>
</dbReference>
<name>A0A2T3MWE2_9GAMM</name>
<dbReference type="InterPro" id="IPR040727">
    <property type="entry name" value="NAPRTase_N"/>
</dbReference>
<evidence type="ECO:0000256" key="5">
    <source>
        <dbReference type="ARBA" id="ARBA00022598"/>
    </source>
</evidence>
<keyword evidence="4" id="KW-0597">Phosphoprotein</keyword>
<dbReference type="InterPro" id="IPR007229">
    <property type="entry name" value="Nic_PRibTrfase-Fam"/>
</dbReference>
<dbReference type="CDD" id="cd01570">
    <property type="entry name" value="NAPRTase_A"/>
    <property type="match status" value="1"/>
</dbReference>
<evidence type="ECO:0000256" key="8">
    <source>
        <dbReference type="ARBA" id="ARBA00048668"/>
    </source>
</evidence>